<dbReference type="Proteomes" id="UP000253094">
    <property type="component" value="Unassembled WGS sequence"/>
</dbReference>
<reference evidence="7 8" key="1">
    <citation type="submission" date="2018-06" db="EMBL/GenBank/DDBJ databases">
        <title>Sphaerisporangium craniellae sp. nov., isolated from a marine sponge in the South China Sea.</title>
        <authorList>
            <person name="Li L."/>
        </authorList>
    </citation>
    <scope>NUCLEOTIDE SEQUENCE [LARGE SCALE GENOMIC DNA]</scope>
    <source>
        <strain evidence="7 8">CCTCC AA 208026</strain>
    </source>
</reference>
<dbReference type="EMBL" id="QOIL01000012">
    <property type="protein sequence ID" value="RCG28981.1"/>
    <property type="molecule type" value="Genomic_DNA"/>
</dbReference>
<accession>A0A367FFB7</accession>
<evidence type="ECO:0000313" key="7">
    <source>
        <dbReference type="EMBL" id="RCG28981.1"/>
    </source>
</evidence>
<dbReference type="PANTHER" id="PTHR24421:SF10">
    <property type="entry name" value="NITRATE_NITRITE SENSOR PROTEIN NARQ"/>
    <property type="match status" value="1"/>
</dbReference>
<keyword evidence="3" id="KW-0808">Transferase</keyword>
<evidence type="ECO:0000256" key="3">
    <source>
        <dbReference type="ARBA" id="ARBA00022679"/>
    </source>
</evidence>
<keyword evidence="5" id="KW-0902">Two-component regulatory system</keyword>
<keyword evidence="4" id="KW-0418">Kinase</keyword>
<evidence type="ECO:0000256" key="5">
    <source>
        <dbReference type="ARBA" id="ARBA00023012"/>
    </source>
</evidence>
<keyword evidence="8" id="KW-1185">Reference proteome</keyword>
<dbReference type="OrthoDB" id="227596at2"/>
<evidence type="ECO:0000256" key="6">
    <source>
        <dbReference type="SAM" id="Phobius"/>
    </source>
</evidence>
<name>A0A367FFB7_9ACTN</name>
<dbReference type="GO" id="GO:0004673">
    <property type="term" value="F:protein histidine kinase activity"/>
    <property type="evidence" value="ECO:0007669"/>
    <property type="project" value="UniProtKB-EC"/>
</dbReference>
<evidence type="ECO:0000256" key="4">
    <source>
        <dbReference type="ARBA" id="ARBA00022777"/>
    </source>
</evidence>
<dbReference type="PANTHER" id="PTHR24421">
    <property type="entry name" value="NITRATE/NITRITE SENSOR PROTEIN NARX-RELATED"/>
    <property type="match status" value="1"/>
</dbReference>
<dbReference type="InterPro" id="IPR050482">
    <property type="entry name" value="Sensor_HK_TwoCompSys"/>
</dbReference>
<keyword evidence="6" id="KW-1133">Transmembrane helix</keyword>
<evidence type="ECO:0000256" key="2">
    <source>
        <dbReference type="ARBA" id="ARBA00012438"/>
    </source>
</evidence>
<dbReference type="CDD" id="cd16917">
    <property type="entry name" value="HATPase_UhpB-NarQ-NarX-like"/>
    <property type="match status" value="1"/>
</dbReference>
<feature type="transmembrane region" description="Helical" evidence="6">
    <location>
        <begin position="12"/>
        <end position="36"/>
    </location>
</feature>
<organism evidence="7 8">
    <name type="scientific">Sphaerisporangium album</name>
    <dbReference type="NCBI Taxonomy" id="509200"/>
    <lineage>
        <taxon>Bacteria</taxon>
        <taxon>Bacillati</taxon>
        <taxon>Actinomycetota</taxon>
        <taxon>Actinomycetes</taxon>
        <taxon>Streptosporangiales</taxon>
        <taxon>Streptosporangiaceae</taxon>
        <taxon>Sphaerisporangium</taxon>
    </lineage>
</organism>
<sequence length="189" mass="20677">MNQPSLYGVAGLSTQIVVGIGLALVGVVVIVAALLARRRHRVVAADEHARHVTQLRRLLLRTQYDYPRPTLSDLVQCSRHEGLTIRLHVAGTPTELPDPVDLAGMRIIQEALTNVLQHGTAQATVVLTYRPDRLVLTVDNPLKGRIPGSRGRREGLETMQRRAGKLGGAVTAGLYQGGWRVHAELPFRP</sequence>
<protein>
    <recommendedName>
        <fullName evidence="2">histidine kinase</fullName>
        <ecNumber evidence="2">2.7.13.3</ecNumber>
    </recommendedName>
</protein>
<gene>
    <name evidence="7" type="ORF">DQ384_21745</name>
</gene>
<comment type="catalytic activity">
    <reaction evidence="1">
        <text>ATP + protein L-histidine = ADP + protein N-phospho-L-histidine.</text>
        <dbReference type="EC" id="2.7.13.3"/>
    </reaction>
</comment>
<keyword evidence="6" id="KW-0812">Transmembrane</keyword>
<dbReference type="EC" id="2.7.13.3" evidence="2"/>
<proteinExistence type="predicted"/>
<dbReference type="GO" id="GO:0000160">
    <property type="term" value="P:phosphorelay signal transduction system"/>
    <property type="evidence" value="ECO:0007669"/>
    <property type="project" value="UniProtKB-KW"/>
</dbReference>
<keyword evidence="6" id="KW-0472">Membrane</keyword>
<dbReference type="AlphaFoldDB" id="A0A367FFB7"/>
<evidence type="ECO:0000256" key="1">
    <source>
        <dbReference type="ARBA" id="ARBA00000085"/>
    </source>
</evidence>
<comment type="caution">
    <text evidence="7">The sequence shown here is derived from an EMBL/GenBank/DDBJ whole genome shotgun (WGS) entry which is preliminary data.</text>
</comment>
<dbReference type="RefSeq" id="WP_114030703.1">
    <property type="nucleotide sequence ID" value="NZ_QOIL01000012.1"/>
</dbReference>
<dbReference type="Gene3D" id="3.30.565.10">
    <property type="entry name" value="Histidine kinase-like ATPase, C-terminal domain"/>
    <property type="match status" value="1"/>
</dbReference>
<evidence type="ECO:0000313" key="8">
    <source>
        <dbReference type="Proteomes" id="UP000253094"/>
    </source>
</evidence>
<dbReference type="InterPro" id="IPR036890">
    <property type="entry name" value="HATPase_C_sf"/>
</dbReference>